<feature type="domain" description="CCHC-type" evidence="4">
    <location>
        <begin position="134"/>
        <end position="147"/>
    </location>
</feature>
<keyword evidence="2" id="KW-0863">Zinc-finger</keyword>
<dbReference type="STRING" id="685588.A0A067SDW7"/>
<dbReference type="Pfam" id="PF14223">
    <property type="entry name" value="Retrotran_gag_2"/>
    <property type="match status" value="1"/>
</dbReference>
<dbReference type="InterPro" id="IPR001878">
    <property type="entry name" value="Znf_CCHC"/>
</dbReference>
<dbReference type="EMBL" id="KL142409">
    <property type="protein sequence ID" value="KDR68202.1"/>
    <property type="molecule type" value="Genomic_DNA"/>
</dbReference>
<evidence type="ECO:0000259" key="4">
    <source>
        <dbReference type="PROSITE" id="PS50158"/>
    </source>
</evidence>
<dbReference type="Gene3D" id="4.10.60.10">
    <property type="entry name" value="Zinc finger, CCHC-type"/>
    <property type="match status" value="1"/>
</dbReference>
<sequence>MKICGKATAREIWEALAGDFEKRSRMVSVDFAVLRTMRENLAAMGQSPSDDDFYSIILGSLPPSYDPHISAISATSSVLGKTLSPDELMRAVTDEFDRRVVNGKGPKEENSAFYSNDSGKGRRGGGGSKRDTECFNCGKRGHFAADCWAEGGGKEGQGPRGRGKAKGSSKEAAAAIAKARDEEEEEAAWFALTVFDSCSTLSEDEESGCESEGERESDYGSDDEEDMSMPKFEIYPRLHCPQLACTKHHPIRLRCSETLFPTAFPSYYLRRTCRNRIPSRRPYFPKTRTG</sequence>
<evidence type="ECO:0000256" key="2">
    <source>
        <dbReference type="PROSITE-ProRule" id="PRU00047"/>
    </source>
</evidence>
<dbReference type="Pfam" id="PF00098">
    <property type="entry name" value="zf-CCHC"/>
    <property type="match status" value="1"/>
</dbReference>
<protein>
    <recommendedName>
        <fullName evidence="4">CCHC-type domain-containing protein</fullName>
    </recommendedName>
</protein>
<evidence type="ECO:0000313" key="5">
    <source>
        <dbReference type="EMBL" id="KDR68202.1"/>
    </source>
</evidence>
<dbReference type="Proteomes" id="UP000027222">
    <property type="component" value="Unassembled WGS sequence"/>
</dbReference>
<feature type="compositionally biased region" description="Basic and acidic residues" evidence="3">
    <location>
        <begin position="99"/>
        <end position="110"/>
    </location>
</feature>
<dbReference type="SUPFAM" id="SSF57756">
    <property type="entry name" value="Retrovirus zinc finger-like domains"/>
    <property type="match status" value="1"/>
</dbReference>
<evidence type="ECO:0000256" key="1">
    <source>
        <dbReference type="ARBA" id="ARBA00022664"/>
    </source>
</evidence>
<keyword evidence="1" id="KW-0507">mRNA processing</keyword>
<dbReference type="PROSITE" id="PS50158">
    <property type="entry name" value="ZF_CCHC"/>
    <property type="match status" value="1"/>
</dbReference>
<dbReference type="GO" id="GO:0008270">
    <property type="term" value="F:zinc ion binding"/>
    <property type="evidence" value="ECO:0007669"/>
    <property type="project" value="UniProtKB-KW"/>
</dbReference>
<dbReference type="GO" id="GO:0003676">
    <property type="term" value="F:nucleic acid binding"/>
    <property type="evidence" value="ECO:0007669"/>
    <property type="project" value="InterPro"/>
</dbReference>
<evidence type="ECO:0000313" key="6">
    <source>
        <dbReference type="Proteomes" id="UP000027222"/>
    </source>
</evidence>
<accession>A0A067SDW7</accession>
<dbReference type="InterPro" id="IPR036875">
    <property type="entry name" value="Znf_CCHC_sf"/>
</dbReference>
<dbReference type="HOGENOM" id="CLU_083666_0_0_1"/>
<name>A0A067SDW7_GALM3</name>
<keyword evidence="2" id="KW-0862">Zinc</keyword>
<feature type="region of interest" description="Disordered" evidence="3">
    <location>
        <begin position="99"/>
        <end position="130"/>
    </location>
</feature>
<dbReference type="OrthoDB" id="3269759at2759"/>
<dbReference type="SMART" id="SM00343">
    <property type="entry name" value="ZnF_C2HC"/>
    <property type="match status" value="1"/>
</dbReference>
<feature type="compositionally biased region" description="Gly residues" evidence="3">
    <location>
        <begin position="150"/>
        <end position="160"/>
    </location>
</feature>
<feature type="region of interest" description="Disordered" evidence="3">
    <location>
        <begin position="149"/>
        <end position="169"/>
    </location>
</feature>
<organism evidence="5 6">
    <name type="scientific">Galerina marginata (strain CBS 339.88)</name>
    <dbReference type="NCBI Taxonomy" id="685588"/>
    <lineage>
        <taxon>Eukaryota</taxon>
        <taxon>Fungi</taxon>
        <taxon>Dikarya</taxon>
        <taxon>Basidiomycota</taxon>
        <taxon>Agaricomycotina</taxon>
        <taxon>Agaricomycetes</taxon>
        <taxon>Agaricomycetidae</taxon>
        <taxon>Agaricales</taxon>
        <taxon>Agaricineae</taxon>
        <taxon>Strophariaceae</taxon>
        <taxon>Galerina</taxon>
    </lineage>
</organism>
<feature type="region of interest" description="Disordered" evidence="3">
    <location>
        <begin position="201"/>
        <end position="227"/>
    </location>
</feature>
<proteinExistence type="predicted"/>
<evidence type="ECO:0000256" key="3">
    <source>
        <dbReference type="SAM" id="MobiDB-lite"/>
    </source>
</evidence>
<keyword evidence="6" id="KW-1185">Reference proteome</keyword>
<dbReference type="GO" id="GO:0006397">
    <property type="term" value="P:mRNA processing"/>
    <property type="evidence" value="ECO:0007669"/>
    <property type="project" value="UniProtKB-KW"/>
</dbReference>
<keyword evidence="2" id="KW-0479">Metal-binding</keyword>
<gene>
    <name evidence="5" type="ORF">GALMADRAFT_257210</name>
</gene>
<feature type="compositionally biased region" description="Acidic residues" evidence="3">
    <location>
        <begin position="202"/>
        <end position="211"/>
    </location>
</feature>
<dbReference type="AlphaFoldDB" id="A0A067SDW7"/>
<reference evidence="6" key="1">
    <citation type="journal article" date="2014" name="Proc. Natl. Acad. Sci. U.S.A.">
        <title>Extensive sampling of basidiomycete genomes demonstrates inadequacy of the white-rot/brown-rot paradigm for wood decay fungi.</title>
        <authorList>
            <person name="Riley R."/>
            <person name="Salamov A.A."/>
            <person name="Brown D.W."/>
            <person name="Nagy L.G."/>
            <person name="Floudas D."/>
            <person name="Held B.W."/>
            <person name="Levasseur A."/>
            <person name="Lombard V."/>
            <person name="Morin E."/>
            <person name="Otillar R."/>
            <person name="Lindquist E.A."/>
            <person name="Sun H."/>
            <person name="LaButti K.M."/>
            <person name="Schmutz J."/>
            <person name="Jabbour D."/>
            <person name="Luo H."/>
            <person name="Baker S.E."/>
            <person name="Pisabarro A.G."/>
            <person name="Walton J.D."/>
            <person name="Blanchette R.A."/>
            <person name="Henrissat B."/>
            <person name="Martin F."/>
            <person name="Cullen D."/>
            <person name="Hibbett D.S."/>
            <person name="Grigoriev I.V."/>
        </authorList>
    </citation>
    <scope>NUCLEOTIDE SEQUENCE [LARGE SCALE GENOMIC DNA]</scope>
    <source>
        <strain evidence="6">CBS 339.88</strain>
    </source>
</reference>